<protein>
    <submittedName>
        <fullName evidence="2">Uncharacterized protein</fullName>
    </submittedName>
</protein>
<dbReference type="AlphaFoldDB" id="A0A7J7H6P1"/>
<reference evidence="2 3" key="2">
    <citation type="submission" date="2020-07" db="EMBL/GenBank/DDBJ databases">
        <title>Genome assembly of wild tea tree DASZ reveals pedigree and selection history of tea varieties.</title>
        <authorList>
            <person name="Zhang W."/>
        </authorList>
    </citation>
    <scope>NUCLEOTIDE SEQUENCE [LARGE SCALE GENOMIC DNA]</scope>
    <source>
        <strain evidence="3">cv. G240</strain>
        <tissue evidence="2">Leaf</tissue>
    </source>
</reference>
<evidence type="ECO:0000313" key="3">
    <source>
        <dbReference type="Proteomes" id="UP000593564"/>
    </source>
</evidence>
<dbReference type="EMBL" id="JACBKZ010000006">
    <property type="protein sequence ID" value="KAF5947524.1"/>
    <property type="molecule type" value="Genomic_DNA"/>
</dbReference>
<dbReference type="Proteomes" id="UP000593564">
    <property type="component" value="Unassembled WGS sequence"/>
</dbReference>
<comment type="caution">
    <text evidence="2">The sequence shown here is derived from an EMBL/GenBank/DDBJ whole genome shotgun (WGS) entry which is preliminary data.</text>
</comment>
<keyword evidence="3" id="KW-1185">Reference proteome</keyword>
<organism evidence="2 3">
    <name type="scientific">Camellia sinensis</name>
    <name type="common">Tea plant</name>
    <name type="synonym">Thea sinensis</name>
    <dbReference type="NCBI Taxonomy" id="4442"/>
    <lineage>
        <taxon>Eukaryota</taxon>
        <taxon>Viridiplantae</taxon>
        <taxon>Streptophyta</taxon>
        <taxon>Embryophyta</taxon>
        <taxon>Tracheophyta</taxon>
        <taxon>Spermatophyta</taxon>
        <taxon>Magnoliopsida</taxon>
        <taxon>eudicotyledons</taxon>
        <taxon>Gunneridae</taxon>
        <taxon>Pentapetalae</taxon>
        <taxon>asterids</taxon>
        <taxon>Ericales</taxon>
        <taxon>Theaceae</taxon>
        <taxon>Camellia</taxon>
    </lineage>
</organism>
<evidence type="ECO:0000313" key="2">
    <source>
        <dbReference type="EMBL" id="KAF5947524.1"/>
    </source>
</evidence>
<reference evidence="3" key="1">
    <citation type="journal article" date="2020" name="Nat. Commun.">
        <title>Genome assembly of wild tea tree DASZ reveals pedigree and selection history of tea varieties.</title>
        <authorList>
            <person name="Zhang W."/>
            <person name="Zhang Y."/>
            <person name="Qiu H."/>
            <person name="Guo Y."/>
            <person name="Wan H."/>
            <person name="Zhang X."/>
            <person name="Scossa F."/>
            <person name="Alseekh S."/>
            <person name="Zhang Q."/>
            <person name="Wang P."/>
            <person name="Xu L."/>
            <person name="Schmidt M.H."/>
            <person name="Jia X."/>
            <person name="Li D."/>
            <person name="Zhu A."/>
            <person name="Guo F."/>
            <person name="Chen W."/>
            <person name="Ni D."/>
            <person name="Usadel B."/>
            <person name="Fernie A.R."/>
            <person name="Wen W."/>
        </authorList>
    </citation>
    <scope>NUCLEOTIDE SEQUENCE [LARGE SCALE GENOMIC DNA]</scope>
    <source>
        <strain evidence="3">cv. G240</strain>
    </source>
</reference>
<sequence>MMAPGPSLGAWAGLGPDPNRLGPPWAAGRLQARPQAAGHFYTPTHSLPNHHNPSLPKLSLISGKKSSPYPIPTYTHCLPISFHPLFHPSPLHFCSSTPTAIATAY</sequence>
<feature type="region of interest" description="Disordered" evidence="1">
    <location>
        <begin position="1"/>
        <end position="26"/>
    </location>
</feature>
<name>A0A7J7H6P1_CAMSI</name>
<gene>
    <name evidence="2" type="ORF">HYC85_013481</name>
</gene>
<accession>A0A7J7H6P1</accession>
<proteinExistence type="predicted"/>
<evidence type="ECO:0000256" key="1">
    <source>
        <dbReference type="SAM" id="MobiDB-lite"/>
    </source>
</evidence>